<protein>
    <submittedName>
        <fullName evidence="2">Uncharacterized protein</fullName>
    </submittedName>
</protein>
<sequence length="308" mass="32970">MAPGRDRARETTIPEAPPNLDYSIALEYDGPDVSSGVVPVAPVIGPAAARAPANPPARGASRAGGAAAHRAAAPPARARRGSSPSAGSAAAAARDEDGCSDDDEEEDGSRPPRSSRTAAPEGRRPPVVTFGEPEDSRYESNDFNAASAEQYVAVTRPAVERKGRRTCCHRCGKSKWESNENMAATRKWESKENIAKVQCPRDTHFWVYHDGGYEEEGQNNIKGKIWESPLARFACALVSLPVPPTNFDATKDEAPYSSRTVPDYLDHKRIQKLLILGSPGAGTSTIFKQVPPKFTSITPSVSLYVSAA</sequence>
<evidence type="ECO:0000313" key="2">
    <source>
        <dbReference type="EMBL" id="CAD6340554.1"/>
    </source>
</evidence>
<gene>
    <name evidence="2" type="ORF">NCGR_LOCUS64652</name>
</gene>
<feature type="region of interest" description="Disordered" evidence="1">
    <location>
        <begin position="47"/>
        <end position="139"/>
    </location>
</feature>
<feature type="compositionally biased region" description="Low complexity" evidence="1">
    <location>
        <begin position="47"/>
        <end position="92"/>
    </location>
</feature>
<name>A0A811SH05_9POAL</name>
<reference evidence="2" key="1">
    <citation type="submission" date="2020-10" db="EMBL/GenBank/DDBJ databases">
        <authorList>
            <person name="Han B."/>
            <person name="Lu T."/>
            <person name="Zhao Q."/>
            <person name="Huang X."/>
            <person name="Zhao Y."/>
        </authorList>
    </citation>
    <scope>NUCLEOTIDE SEQUENCE</scope>
</reference>
<keyword evidence="3" id="KW-1185">Reference proteome</keyword>
<proteinExistence type="predicted"/>
<evidence type="ECO:0000256" key="1">
    <source>
        <dbReference type="SAM" id="MobiDB-lite"/>
    </source>
</evidence>
<evidence type="ECO:0000313" key="3">
    <source>
        <dbReference type="Proteomes" id="UP000604825"/>
    </source>
</evidence>
<accession>A0A811SH05</accession>
<dbReference type="AlphaFoldDB" id="A0A811SH05"/>
<dbReference type="Proteomes" id="UP000604825">
    <property type="component" value="Unassembled WGS sequence"/>
</dbReference>
<organism evidence="2 3">
    <name type="scientific">Miscanthus lutarioriparius</name>
    <dbReference type="NCBI Taxonomy" id="422564"/>
    <lineage>
        <taxon>Eukaryota</taxon>
        <taxon>Viridiplantae</taxon>
        <taxon>Streptophyta</taxon>
        <taxon>Embryophyta</taxon>
        <taxon>Tracheophyta</taxon>
        <taxon>Spermatophyta</taxon>
        <taxon>Magnoliopsida</taxon>
        <taxon>Liliopsida</taxon>
        <taxon>Poales</taxon>
        <taxon>Poaceae</taxon>
        <taxon>PACMAD clade</taxon>
        <taxon>Panicoideae</taxon>
        <taxon>Andropogonodae</taxon>
        <taxon>Andropogoneae</taxon>
        <taxon>Saccharinae</taxon>
        <taxon>Miscanthus</taxon>
    </lineage>
</organism>
<comment type="caution">
    <text evidence="2">The sequence shown here is derived from an EMBL/GenBank/DDBJ whole genome shotgun (WGS) entry which is preliminary data.</text>
</comment>
<dbReference type="OrthoDB" id="1728716at2759"/>
<feature type="compositionally biased region" description="Acidic residues" evidence="1">
    <location>
        <begin position="98"/>
        <end position="107"/>
    </location>
</feature>
<dbReference type="EMBL" id="CAJGYO010000019">
    <property type="protein sequence ID" value="CAD6340554.1"/>
    <property type="molecule type" value="Genomic_DNA"/>
</dbReference>